<evidence type="ECO:0000259" key="1">
    <source>
        <dbReference type="Pfam" id="PF00582"/>
    </source>
</evidence>
<dbReference type="AlphaFoldDB" id="F1A1H4"/>
<feature type="domain" description="UspA" evidence="1">
    <location>
        <begin position="2"/>
        <end position="141"/>
    </location>
</feature>
<dbReference type="KEGG" id="dpp:DICPUDRAFT_158383"/>
<evidence type="ECO:0000313" key="3">
    <source>
        <dbReference type="Proteomes" id="UP000001064"/>
    </source>
</evidence>
<keyword evidence="3" id="KW-1185">Reference proteome</keyword>
<dbReference type="PANTHER" id="PTHR31964:SF113">
    <property type="entry name" value="USPA DOMAIN-CONTAINING PROTEIN"/>
    <property type="match status" value="1"/>
</dbReference>
<dbReference type="OrthoDB" id="843225at2759"/>
<dbReference type="RefSeq" id="XP_003293519.1">
    <property type="nucleotide sequence ID" value="XM_003293471.1"/>
</dbReference>
<proteinExistence type="predicted"/>
<dbReference type="EMBL" id="GL871373">
    <property type="protein sequence ID" value="EGC29959.1"/>
    <property type="molecule type" value="Genomic_DNA"/>
</dbReference>
<dbReference type="Proteomes" id="UP000001064">
    <property type="component" value="Unassembled WGS sequence"/>
</dbReference>
<dbReference type="Gene3D" id="3.40.50.620">
    <property type="entry name" value="HUPs"/>
    <property type="match status" value="1"/>
</dbReference>
<protein>
    <recommendedName>
        <fullName evidence="1">UspA domain-containing protein</fullName>
    </recommendedName>
</protein>
<sequence length="153" mass="17258">MKFLLATDGSESSLKALGETFQMLNSIRDTLDLITVVDNPTLITEEVISSNIIEYSNIAEKILDHCERRCLEHNFILGKNLNRKILIGDVREEIIKYINQKGPFDMIVVGSRGLGLFKKLMLGSVSEYLVHHSPIPVYVVKLDGNCRITEPQL</sequence>
<dbReference type="Pfam" id="PF00582">
    <property type="entry name" value="Usp"/>
    <property type="match status" value="1"/>
</dbReference>
<dbReference type="InterPro" id="IPR006015">
    <property type="entry name" value="Universal_stress_UspA"/>
</dbReference>
<dbReference type="VEuPathDB" id="AmoebaDB:DICPUDRAFT_158383"/>
<accession>F1A1H4</accession>
<name>F1A1H4_DICPU</name>
<dbReference type="InParanoid" id="F1A1H4"/>
<evidence type="ECO:0000313" key="2">
    <source>
        <dbReference type="EMBL" id="EGC29959.1"/>
    </source>
</evidence>
<dbReference type="SUPFAM" id="SSF52402">
    <property type="entry name" value="Adenine nucleotide alpha hydrolases-like"/>
    <property type="match status" value="1"/>
</dbReference>
<dbReference type="OMA" id="NCRITEP"/>
<reference evidence="3" key="1">
    <citation type="journal article" date="2011" name="Genome Biol.">
        <title>Comparative genomics of the social amoebae Dictyostelium discoideum and Dictyostelium purpureum.</title>
        <authorList>
            <consortium name="US DOE Joint Genome Institute (JGI-PGF)"/>
            <person name="Sucgang R."/>
            <person name="Kuo A."/>
            <person name="Tian X."/>
            <person name="Salerno W."/>
            <person name="Parikh A."/>
            <person name="Feasley C.L."/>
            <person name="Dalin E."/>
            <person name="Tu H."/>
            <person name="Huang E."/>
            <person name="Barry K."/>
            <person name="Lindquist E."/>
            <person name="Shapiro H."/>
            <person name="Bruce D."/>
            <person name="Schmutz J."/>
            <person name="Salamov A."/>
            <person name="Fey P."/>
            <person name="Gaudet P."/>
            <person name="Anjard C."/>
            <person name="Babu M.M."/>
            <person name="Basu S."/>
            <person name="Bushmanova Y."/>
            <person name="van der Wel H."/>
            <person name="Katoh-Kurasawa M."/>
            <person name="Dinh C."/>
            <person name="Coutinho P.M."/>
            <person name="Saito T."/>
            <person name="Elias M."/>
            <person name="Schaap P."/>
            <person name="Kay R.R."/>
            <person name="Henrissat B."/>
            <person name="Eichinger L."/>
            <person name="Rivero F."/>
            <person name="Putnam N.H."/>
            <person name="West C.M."/>
            <person name="Loomis W.F."/>
            <person name="Chisholm R.L."/>
            <person name="Shaulsky G."/>
            <person name="Strassmann J.E."/>
            <person name="Queller D.C."/>
            <person name="Kuspa A."/>
            <person name="Grigoriev I.V."/>
        </authorList>
    </citation>
    <scope>NUCLEOTIDE SEQUENCE [LARGE SCALE GENOMIC DNA]</scope>
    <source>
        <strain evidence="3">QSDP1</strain>
    </source>
</reference>
<gene>
    <name evidence="2" type="ORF">DICPUDRAFT_158383</name>
</gene>
<dbReference type="CDD" id="cd23659">
    <property type="entry name" value="USP_At3g01520-like"/>
    <property type="match status" value="1"/>
</dbReference>
<dbReference type="InterPro" id="IPR006016">
    <property type="entry name" value="UspA"/>
</dbReference>
<dbReference type="PRINTS" id="PR01438">
    <property type="entry name" value="UNVRSLSTRESS"/>
</dbReference>
<dbReference type="eggNOG" id="ENOG502SFJT">
    <property type="taxonomic scope" value="Eukaryota"/>
</dbReference>
<dbReference type="PANTHER" id="PTHR31964">
    <property type="entry name" value="ADENINE NUCLEOTIDE ALPHA HYDROLASES-LIKE SUPERFAMILY PROTEIN"/>
    <property type="match status" value="1"/>
</dbReference>
<dbReference type="GeneID" id="10511433"/>
<dbReference type="InterPro" id="IPR014729">
    <property type="entry name" value="Rossmann-like_a/b/a_fold"/>
</dbReference>
<organism evidence="2 3">
    <name type="scientific">Dictyostelium purpureum</name>
    <name type="common">Slime mold</name>
    <dbReference type="NCBI Taxonomy" id="5786"/>
    <lineage>
        <taxon>Eukaryota</taxon>
        <taxon>Amoebozoa</taxon>
        <taxon>Evosea</taxon>
        <taxon>Eumycetozoa</taxon>
        <taxon>Dictyostelia</taxon>
        <taxon>Dictyosteliales</taxon>
        <taxon>Dictyosteliaceae</taxon>
        <taxon>Dictyostelium</taxon>
    </lineage>
</organism>